<dbReference type="InterPro" id="IPR001497">
    <property type="entry name" value="MethylDNA_cys_MeTrfase_AS"/>
</dbReference>
<dbReference type="CDD" id="cd06445">
    <property type="entry name" value="ATase"/>
    <property type="match status" value="1"/>
</dbReference>
<gene>
    <name evidence="12" type="ORF">F7O44_13495</name>
</gene>
<dbReference type="HAMAP" id="MF_00772">
    <property type="entry name" value="OGT"/>
    <property type="match status" value="1"/>
</dbReference>
<keyword evidence="13" id="KW-1185">Reference proteome</keyword>
<evidence type="ECO:0000256" key="4">
    <source>
        <dbReference type="ARBA" id="ARBA00022603"/>
    </source>
</evidence>
<dbReference type="Pfam" id="PF01035">
    <property type="entry name" value="DNA_binding_1"/>
    <property type="match status" value="1"/>
</dbReference>
<organism evidence="12 13">
    <name type="scientific">Phytoactinopolyspora mesophila</name>
    <dbReference type="NCBI Taxonomy" id="2650750"/>
    <lineage>
        <taxon>Bacteria</taxon>
        <taxon>Bacillati</taxon>
        <taxon>Actinomycetota</taxon>
        <taxon>Actinomycetes</taxon>
        <taxon>Jiangellales</taxon>
        <taxon>Jiangellaceae</taxon>
        <taxon>Phytoactinopolyspora</taxon>
    </lineage>
</organism>
<dbReference type="InterPro" id="IPR036388">
    <property type="entry name" value="WH-like_DNA-bd_sf"/>
</dbReference>
<feature type="domain" description="Methylguanine DNA methyltransferase ribonuclease-like" evidence="11">
    <location>
        <begin position="4"/>
        <end position="74"/>
    </location>
</feature>
<dbReference type="Pfam" id="PF02870">
    <property type="entry name" value="Methyltransf_1N"/>
    <property type="match status" value="1"/>
</dbReference>
<dbReference type="InterPro" id="IPR036631">
    <property type="entry name" value="MGMT_N_sf"/>
</dbReference>
<feature type="domain" description="Methylated-DNA-[protein]-cysteine S-methyltransferase DNA binding" evidence="10">
    <location>
        <begin position="80"/>
        <end position="158"/>
    </location>
</feature>
<dbReference type="NCBIfam" id="TIGR00589">
    <property type="entry name" value="ogt"/>
    <property type="match status" value="1"/>
</dbReference>
<evidence type="ECO:0000256" key="8">
    <source>
        <dbReference type="ARBA" id="ARBA00049348"/>
    </source>
</evidence>
<dbReference type="FunFam" id="1.10.10.10:FF:000214">
    <property type="entry name" value="Methylated-DNA--protein-cysteine methyltransferase"/>
    <property type="match status" value="1"/>
</dbReference>
<feature type="active site" description="Nucleophile; methyl group acceptor" evidence="9">
    <location>
        <position position="130"/>
    </location>
</feature>
<protein>
    <recommendedName>
        <fullName evidence="9">Methylated-DNA--protein-cysteine methyltransferase</fullName>
        <ecNumber evidence="9">2.1.1.63</ecNumber>
    </recommendedName>
    <alternativeName>
        <fullName evidence="9">6-O-methylguanine-DNA methyltransferase</fullName>
        <shortName evidence="9">MGMT</shortName>
    </alternativeName>
    <alternativeName>
        <fullName evidence="9">O-6-methylguanine-DNA-alkyltransferase</fullName>
    </alternativeName>
</protein>
<evidence type="ECO:0000256" key="5">
    <source>
        <dbReference type="ARBA" id="ARBA00022679"/>
    </source>
</evidence>
<dbReference type="EC" id="2.1.1.63" evidence="9"/>
<evidence type="ECO:0000256" key="2">
    <source>
        <dbReference type="ARBA" id="ARBA00008711"/>
    </source>
</evidence>
<dbReference type="Gene3D" id="3.30.160.70">
    <property type="entry name" value="Methylated DNA-protein cysteine methyltransferase domain"/>
    <property type="match status" value="1"/>
</dbReference>
<dbReference type="GO" id="GO:0003908">
    <property type="term" value="F:methylated-DNA-[protein]-cysteine S-methyltransferase activity"/>
    <property type="evidence" value="ECO:0007669"/>
    <property type="project" value="UniProtKB-UniRule"/>
</dbReference>
<evidence type="ECO:0000256" key="1">
    <source>
        <dbReference type="ARBA" id="ARBA00001286"/>
    </source>
</evidence>
<dbReference type="SUPFAM" id="SSF53155">
    <property type="entry name" value="Methylated DNA-protein cysteine methyltransferase domain"/>
    <property type="match status" value="1"/>
</dbReference>
<comment type="catalytic activity">
    <reaction evidence="1 9">
        <text>a 4-O-methyl-thymidine in DNA + L-cysteinyl-[protein] = a thymidine in DNA + S-methyl-L-cysteinyl-[protein]</text>
        <dbReference type="Rhea" id="RHEA:53428"/>
        <dbReference type="Rhea" id="RHEA-COMP:10131"/>
        <dbReference type="Rhea" id="RHEA-COMP:10132"/>
        <dbReference type="Rhea" id="RHEA-COMP:13555"/>
        <dbReference type="Rhea" id="RHEA-COMP:13556"/>
        <dbReference type="ChEBI" id="CHEBI:29950"/>
        <dbReference type="ChEBI" id="CHEBI:82612"/>
        <dbReference type="ChEBI" id="CHEBI:137386"/>
        <dbReference type="ChEBI" id="CHEBI:137387"/>
        <dbReference type="EC" id="2.1.1.63"/>
    </reaction>
</comment>
<name>A0A7K3M6P7_9ACTN</name>
<dbReference type="EMBL" id="WLZY01000004">
    <property type="protein sequence ID" value="NDL58088.1"/>
    <property type="molecule type" value="Genomic_DNA"/>
</dbReference>
<proteinExistence type="inferred from homology"/>
<dbReference type="InterPro" id="IPR023546">
    <property type="entry name" value="MGMT"/>
</dbReference>
<keyword evidence="3 9" id="KW-0963">Cytoplasm</keyword>
<keyword evidence="5 9" id="KW-0808">Transferase</keyword>
<comment type="catalytic activity">
    <reaction evidence="8 9">
        <text>a 6-O-methyl-2'-deoxyguanosine in DNA + L-cysteinyl-[protein] = S-methyl-L-cysteinyl-[protein] + a 2'-deoxyguanosine in DNA</text>
        <dbReference type="Rhea" id="RHEA:24000"/>
        <dbReference type="Rhea" id="RHEA-COMP:10131"/>
        <dbReference type="Rhea" id="RHEA-COMP:10132"/>
        <dbReference type="Rhea" id="RHEA-COMP:11367"/>
        <dbReference type="Rhea" id="RHEA-COMP:11368"/>
        <dbReference type="ChEBI" id="CHEBI:29950"/>
        <dbReference type="ChEBI" id="CHEBI:82612"/>
        <dbReference type="ChEBI" id="CHEBI:85445"/>
        <dbReference type="ChEBI" id="CHEBI:85448"/>
        <dbReference type="EC" id="2.1.1.63"/>
    </reaction>
</comment>
<evidence type="ECO:0000256" key="7">
    <source>
        <dbReference type="ARBA" id="ARBA00023204"/>
    </source>
</evidence>
<dbReference type="GO" id="GO:0006307">
    <property type="term" value="P:DNA alkylation repair"/>
    <property type="evidence" value="ECO:0007669"/>
    <property type="project" value="UniProtKB-UniRule"/>
</dbReference>
<accession>A0A7K3M6P7</accession>
<comment type="similarity">
    <text evidence="2 9">Belongs to the MGMT family.</text>
</comment>
<evidence type="ECO:0000256" key="6">
    <source>
        <dbReference type="ARBA" id="ARBA00022763"/>
    </source>
</evidence>
<evidence type="ECO:0000313" key="12">
    <source>
        <dbReference type="EMBL" id="NDL58088.1"/>
    </source>
</evidence>
<comment type="miscellaneous">
    <text evidence="9">This enzyme catalyzes only one turnover and therefore is not strictly catalytic. According to one definition, an enzyme is a biocatalyst that acts repeatedly and over many reaction cycles.</text>
</comment>
<evidence type="ECO:0000259" key="10">
    <source>
        <dbReference type="Pfam" id="PF01035"/>
    </source>
</evidence>
<dbReference type="Gene3D" id="1.10.10.10">
    <property type="entry name" value="Winged helix-like DNA-binding domain superfamily/Winged helix DNA-binding domain"/>
    <property type="match status" value="1"/>
</dbReference>
<comment type="subcellular location">
    <subcellularLocation>
        <location evidence="9">Cytoplasm</location>
    </subcellularLocation>
</comment>
<dbReference type="SUPFAM" id="SSF46767">
    <property type="entry name" value="Methylated DNA-protein cysteine methyltransferase, C-terminal domain"/>
    <property type="match status" value="1"/>
</dbReference>
<keyword evidence="7 9" id="KW-0234">DNA repair</keyword>
<sequence length="164" mass="18112">MSQIYWTTIDSPVGELLLTADDAGLTGLHMEERRHGPAGIDPRWVRDESTFADAHKQIDAYFAGELQEFDLPLNPSGTTFQRRVWASLRTIPYGEVRSYREIAEEIGRPTASRAVGMANGRNPISIIVPCHRVIGTSGALTGYGGGLERKRLLLDMESQEASLL</sequence>
<dbReference type="RefSeq" id="WP_162450775.1">
    <property type="nucleotide sequence ID" value="NZ_WLZY01000004.1"/>
</dbReference>
<dbReference type="PANTHER" id="PTHR10815">
    <property type="entry name" value="METHYLATED-DNA--PROTEIN-CYSTEINE METHYLTRANSFERASE"/>
    <property type="match status" value="1"/>
</dbReference>
<evidence type="ECO:0000256" key="3">
    <source>
        <dbReference type="ARBA" id="ARBA00022490"/>
    </source>
</evidence>
<dbReference type="PROSITE" id="PS00374">
    <property type="entry name" value="MGMT"/>
    <property type="match status" value="1"/>
</dbReference>
<dbReference type="PANTHER" id="PTHR10815:SF5">
    <property type="entry name" value="METHYLATED-DNA--PROTEIN-CYSTEINE METHYLTRANSFERASE"/>
    <property type="match status" value="1"/>
</dbReference>
<evidence type="ECO:0000313" key="13">
    <source>
        <dbReference type="Proteomes" id="UP000460435"/>
    </source>
</evidence>
<dbReference type="GO" id="GO:0005737">
    <property type="term" value="C:cytoplasm"/>
    <property type="evidence" value="ECO:0007669"/>
    <property type="project" value="UniProtKB-SubCell"/>
</dbReference>
<dbReference type="InterPro" id="IPR036217">
    <property type="entry name" value="MethylDNA_cys_MeTrfase_DNAb"/>
</dbReference>
<dbReference type="GO" id="GO:0032259">
    <property type="term" value="P:methylation"/>
    <property type="evidence" value="ECO:0007669"/>
    <property type="project" value="UniProtKB-KW"/>
</dbReference>
<evidence type="ECO:0000256" key="9">
    <source>
        <dbReference type="HAMAP-Rule" id="MF_00772"/>
    </source>
</evidence>
<dbReference type="InterPro" id="IPR008332">
    <property type="entry name" value="MethylG_MeTrfase_N"/>
</dbReference>
<reference evidence="12 13" key="1">
    <citation type="submission" date="2019-11" db="EMBL/GenBank/DDBJ databases">
        <authorList>
            <person name="Li X.-J."/>
            <person name="Feng X.-M."/>
        </authorList>
    </citation>
    <scope>NUCLEOTIDE SEQUENCE [LARGE SCALE GENOMIC DNA]</scope>
    <source>
        <strain evidence="12 13">XMNu-373</strain>
    </source>
</reference>
<dbReference type="AlphaFoldDB" id="A0A7K3M6P7"/>
<dbReference type="Proteomes" id="UP000460435">
    <property type="component" value="Unassembled WGS sequence"/>
</dbReference>
<comment type="caution">
    <text evidence="12">The sequence shown here is derived from an EMBL/GenBank/DDBJ whole genome shotgun (WGS) entry which is preliminary data.</text>
</comment>
<keyword evidence="6 9" id="KW-0227">DNA damage</keyword>
<evidence type="ECO:0000259" key="11">
    <source>
        <dbReference type="Pfam" id="PF02870"/>
    </source>
</evidence>
<dbReference type="InterPro" id="IPR014048">
    <property type="entry name" value="MethylDNA_cys_MeTrfase_DNA-bd"/>
</dbReference>
<keyword evidence="4 9" id="KW-0489">Methyltransferase</keyword>
<comment type="function">
    <text evidence="9">Involved in the cellular defense against the biological effects of O6-methylguanine (O6-MeG) and O4-methylthymine (O4-MeT) in DNA. Repairs the methylated nucleobase in DNA by stoichiometrically transferring the methyl group to a cysteine residue in the enzyme. This is a suicide reaction: the enzyme is irreversibly inactivated.</text>
</comment>